<feature type="transmembrane region" description="Helical" evidence="6">
    <location>
        <begin position="172"/>
        <end position="200"/>
    </location>
</feature>
<dbReference type="EMBL" id="CP003923">
    <property type="protein sequence ID" value="AIC94054.1"/>
    <property type="molecule type" value="Genomic_DNA"/>
</dbReference>
<dbReference type="NCBIfam" id="TIGR00704">
    <property type="entry name" value="NaPi_cotrn_rel"/>
    <property type="match status" value="1"/>
</dbReference>
<accession>A0A060M1X2</accession>
<dbReference type="PANTHER" id="PTHR10010">
    <property type="entry name" value="SOLUTE CARRIER FAMILY 34 SODIUM PHOSPHATE , MEMBER 2-RELATED"/>
    <property type="match status" value="1"/>
</dbReference>
<feature type="transmembrane region" description="Helical" evidence="6">
    <location>
        <begin position="85"/>
        <end position="104"/>
    </location>
</feature>
<feature type="transmembrane region" description="Helical" evidence="6">
    <location>
        <begin position="244"/>
        <end position="264"/>
    </location>
</feature>
<dbReference type="KEGG" id="ble:BleG1_1471"/>
<dbReference type="HOGENOM" id="CLU_050150_0_1_9"/>
<evidence type="ECO:0000256" key="6">
    <source>
        <dbReference type="SAM" id="Phobius"/>
    </source>
</evidence>
<evidence type="ECO:0000256" key="4">
    <source>
        <dbReference type="ARBA" id="ARBA00022989"/>
    </source>
</evidence>
<keyword evidence="3 6" id="KW-0812">Transmembrane</keyword>
<keyword evidence="8" id="KW-1185">Reference proteome</keyword>
<evidence type="ECO:0000256" key="3">
    <source>
        <dbReference type="ARBA" id="ARBA00022692"/>
    </source>
</evidence>
<comment type="subcellular location">
    <subcellularLocation>
        <location evidence="1">Cell membrane</location>
        <topology evidence="1">Multi-pass membrane protein</topology>
    </subcellularLocation>
</comment>
<dbReference type="OrthoDB" id="9763003at2"/>
<dbReference type="InterPro" id="IPR003841">
    <property type="entry name" value="Na/Pi_transpt"/>
</dbReference>
<feature type="transmembrane region" description="Helical" evidence="6">
    <location>
        <begin position="50"/>
        <end position="78"/>
    </location>
</feature>
<proteinExistence type="predicted"/>
<organism evidence="7 8">
    <name type="scientific">Shouchella lehensis G1</name>
    <dbReference type="NCBI Taxonomy" id="1246626"/>
    <lineage>
        <taxon>Bacteria</taxon>
        <taxon>Bacillati</taxon>
        <taxon>Bacillota</taxon>
        <taxon>Bacilli</taxon>
        <taxon>Bacillales</taxon>
        <taxon>Bacillaceae</taxon>
        <taxon>Shouchella</taxon>
    </lineage>
</organism>
<dbReference type="PATRIC" id="fig|1246626.3.peg.1461"/>
<dbReference type="AlphaFoldDB" id="A0A060M1X2"/>
<evidence type="ECO:0000313" key="7">
    <source>
        <dbReference type="EMBL" id="AIC94054.1"/>
    </source>
</evidence>
<dbReference type="Pfam" id="PF02690">
    <property type="entry name" value="Na_Pi_cotrans"/>
    <property type="match status" value="2"/>
</dbReference>
<feature type="transmembrane region" description="Helical" evidence="6">
    <location>
        <begin position="110"/>
        <end position="143"/>
    </location>
</feature>
<sequence length="312" mass="33545">MVKEFLSLLIVFIALFLFGIYILRSGLLQVGTSTVKAILIKTTNSPLKGLIVGILITMLFQSSSVVTVLLVGLVAAGFIQFRHSIGVILGANIGSCFTLELIAFNVTDLAVPLLVIGFLCLLLSHSSFYVIGCVLFGIGCIFLSMNGLEGLAEPLRTLPLTEHFFMWTNDHYVAGISVGAIMTTIIQSSTATIGIAMSFIEGMSLTSESGVAIMLGANIGTCFTAYIASIGAGKTARLVAHAHIWLNLLGAILFYPFIDFLAHFSSLLSDSLSVQLAHASTIYNIICSLLVLPFANRFARFVQFFARSKKDL</sequence>
<evidence type="ECO:0000256" key="1">
    <source>
        <dbReference type="ARBA" id="ARBA00004651"/>
    </source>
</evidence>
<dbReference type="PANTHER" id="PTHR10010:SF46">
    <property type="entry name" value="SODIUM-DEPENDENT PHOSPHATE TRANSPORT PROTEIN 2B"/>
    <property type="match status" value="1"/>
</dbReference>
<evidence type="ECO:0000256" key="2">
    <source>
        <dbReference type="ARBA" id="ARBA00022475"/>
    </source>
</evidence>
<evidence type="ECO:0000256" key="5">
    <source>
        <dbReference type="ARBA" id="ARBA00023136"/>
    </source>
</evidence>
<dbReference type="NCBIfam" id="NF037997">
    <property type="entry name" value="Na_Pi_symport"/>
    <property type="match status" value="1"/>
</dbReference>
<dbReference type="Proteomes" id="UP000027142">
    <property type="component" value="Chromosome"/>
</dbReference>
<feature type="transmembrane region" description="Helical" evidence="6">
    <location>
        <begin position="276"/>
        <end position="295"/>
    </location>
</feature>
<evidence type="ECO:0000313" key="8">
    <source>
        <dbReference type="Proteomes" id="UP000027142"/>
    </source>
</evidence>
<dbReference type="GO" id="GO:0044341">
    <property type="term" value="P:sodium-dependent phosphate transport"/>
    <property type="evidence" value="ECO:0007669"/>
    <property type="project" value="InterPro"/>
</dbReference>
<protein>
    <submittedName>
        <fullName evidence="7">Na+:phosphate symporter</fullName>
    </submittedName>
</protein>
<dbReference type="InterPro" id="IPR004633">
    <property type="entry name" value="NaPi_cotrn-rel/YqeW-like"/>
</dbReference>
<feature type="transmembrane region" description="Helical" evidence="6">
    <location>
        <begin position="212"/>
        <end position="232"/>
    </location>
</feature>
<keyword evidence="2" id="KW-1003">Cell membrane</keyword>
<dbReference type="GO" id="GO:0005436">
    <property type="term" value="F:sodium:phosphate symporter activity"/>
    <property type="evidence" value="ECO:0007669"/>
    <property type="project" value="InterPro"/>
</dbReference>
<feature type="transmembrane region" description="Helical" evidence="6">
    <location>
        <begin position="5"/>
        <end position="23"/>
    </location>
</feature>
<gene>
    <name evidence="7" type="ORF">BleG1_1471</name>
</gene>
<keyword evidence="5 6" id="KW-0472">Membrane</keyword>
<name>A0A060M1X2_9BACI</name>
<keyword evidence="4 6" id="KW-1133">Transmembrane helix</keyword>
<dbReference type="STRING" id="1246626.BleG1_1471"/>
<reference evidence="7 8" key="1">
    <citation type="journal article" date="2014" name="Gene">
        <title>A comparative genomic analysis of the alkalitolerant soil bacterium Bacillus lehensis G1.</title>
        <authorList>
            <person name="Noor Y.M."/>
            <person name="Samsulrizal N.H."/>
            <person name="Jema'on N.A."/>
            <person name="Low K.O."/>
            <person name="Ramli A.N."/>
            <person name="Alias N.I."/>
            <person name="Damis S.I."/>
            <person name="Fuzi S.F."/>
            <person name="Isa M.N."/>
            <person name="Murad A.M."/>
            <person name="Raih M.F."/>
            <person name="Bakar F.D."/>
            <person name="Najimudin N."/>
            <person name="Mahadi N.M."/>
            <person name="Illias R.M."/>
        </authorList>
    </citation>
    <scope>NUCLEOTIDE SEQUENCE [LARGE SCALE GENOMIC DNA]</scope>
    <source>
        <strain evidence="7 8">G1</strain>
    </source>
</reference>
<dbReference type="RefSeq" id="WP_038478896.1">
    <property type="nucleotide sequence ID" value="NZ_CP003923.1"/>
</dbReference>
<dbReference type="eggNOG" id="COG1283">
    <property type="taxonomic scope" value="Bacteria"/>
</dbReference>
<dbReference type="GO" id="GO:0005886">
    <property type="term" value="C:plasma membrane"/>
    <property type="evidence" value="ECO:0007669"/>
    <property type="project" value="UniProtKB-SubCell"/>
</dbReference>